<evidence type="ECO:0000313" key="1">
    <source>
        <dbReference type="EMBL" id="CAJ1370895.1"/>
    </source>
</evidence>
<sequence length="100" mass="11623">MDCTYYVEVEECAECQTSSHSTMEVWYPWRLSHAFAQAIYDRIDAAWRSRQTLLRSTSEAEESGAWALEWFDDFEGDHLDTSSWEVVTSASNFFIPLPRA</sequence>
<proteinExistence type="predicted"/>
<dbReference type="Proteomes" id="UP001178507">
    <property type="component" value="Unassembled WGS sequence"/>
</dbReference>
<gene>
    <name evidence="1" type="ORF">EVOR1521_LOCUS1356</name>
</gene>
<comment type="caution">
    <text evidence="1">The sequence shown here is derived from an EMBL/GenBank/DDBJ whole genome shotgun (WGS) entry which is preliminary data.</text>
</comment>
<name>A0AA36HKJ7_9DINO</name>
<evidence type="ECO:0000313" key="2">
    <source>
        <dbReference type="Proteomes" id="UP001178507"/>
    </source>
</evidence>
<keyword evidence="2" id="KW-1185">Reference proteome</keyword>
<reference evidence="1" key="1">
    <citation type="submission" date="2023-08" db="EMBL/GenBank/DDBJ databases">
        <authorList>
            <person name="Chen Y."/>
            <person name="Shah S."/>
            <person name="Dougan E. K."/>
            <person name="Thang M."/>
            <person name="Chan C."/>
        </authorList>
    </citation>
    <scope>NUCLEOTIDE SEQUENCE</scope>
</reference>
<protein>
    <submittedName>
        <fullName evidence="1">Uncharacterized protein</fullName>
    </submittedName>
</protein>
<dbReference type="AlphaFoldDB" id="A0AA36HKJ7"/>
<organism evidence="1 2">
    <name type="scientific">Effrenium voratum</name>
    <dbReference type="NCBI Taxonomy" id="2562239"/>
    <lineage>
        <taxon>Eukaryota</taxon>
        <taxon>Sar</taxon>
        <taxon>Alveolata</taxon>
        <taxon>Dinophyceae</taxon>
        <taxon>Suessiales</taxon>
        <taxon>Symbiodiniaceae</taxon>
        <taxon>Effrenium</taxon>
    </lineage>
</organism>
<dbReference type="EMBL" id="CAUJNA010000042">
    <property type="protein sequence ID" value="CAJ1370895.1"/>
    <property type="molecule type" value="Genomic_DNA"/>
</dbReference>
<accession>A0AA36HKJ7</accession>